<dbReference type="GO" id="GO:0005886">
    <property type="term" value="C:plasma membrane"/>
    <property type="evidence" value="ECO:0007669"/>
    <property type="project" value="UniProtKB-SubCell"/>
</dbReference>
<dbReference type="InterPro" id="IPR003838">
    <property type="entry name" value="ABC3_permease_C"/>
</dbReference>
<accession>A0A1W1VE90</accession>
<dbReference type="Pfam" id="PF02687">
    <property type="entry name" value="FtsX"/>
    <property type="match status" value="1"/>
</dbReference>
<feature type="transmembrane region" description="Helical" evidence="11">
    <location>
        <begin position="296"/>
        <end position="318"/>
    </location>
</feature>
<keyword evidence="5 10" id="KW-0132">Cell division</keyword>
<reference evidence="14 15" key="1">
    <citation type="submission" date="2017-04" db="EMBL/GenBank/DDBJ databases">
        <authorList>
            <person name="Afonso C.L."/>
            <person name="Miller P.J."/>
            <person name="Scott M.A."/>
            <person name="Spackman E."/>
            <person name="Goraichik I."/>
            <person name="Dimitrov K.M."/>
            <person name="Suarez D.L."/>
            <person name="Swayne D.E."/>
        </authorList>
    </citation>
    <scope>NUCLEOTIDE SEQUENCE [LARGE SCALE GENOMIC DNA]</scope>
    <source>
        <strain evidence="14 15">KR-140</strain>
    </source>
</reference>
<dbReference type="Pfam" id="PF18075">
    <property type="entry name" value="FtsX_ECD"/>
    <property type="match status" value="1"/>
</dbReference>
<dbReference type="Proteomes" id="UP000192582">
    <property type="component" value="Unassembled WGS sequence"/>
</dbReference>
<evidence type="ECO:0000256" key="8">
    <source>
        <dbReference type="ARBA" id="ARBA00023136"/>
    </source>
</evidence>
<feature type="transmembrane region" description="Helical" evidence="11">
    <location>
        <begin position="56"/>
        <end position="81"/>
    </location>
</feature>
<evidence type="ECO:0000313" key="15">
    <source>
        <dbReference type="Proteomes" id="UP000192582"/>
    </source>
</evidence>
<evidence type="ECO:0000259" key="13">
    <source>
        <dbReference type="Pfam" id="PF18075"/>
    </source>
</evidence>
<keyword evidence="7 11" id="KW-1133">Transmembrane helix</keyword>
<evidence type="ECO:0000256" key="6">
    <source>
        <dbReference type="ARBA" id="ARBA00022692"/>
    </source>
</evidence>
<sequence length="327" mass="35350">MGGTRCEGAARLAECRAQNAERQKAFGPLLHAICAHPRHAVTYHFRQALLSMRGNLTATFATLTTMTLTLLMLGSVLLLTLNVNRTLAQMESQVEVAAFLGPGADGTLLLRRVRAFPQVRSAKIVTSAQALDEMTRDYPYVREAAQLAGNPFPDTLRMRVGRVEDSRTVAAAVSTLAGVDDVEYGAGYVDQTVRTLTAVRGAAYALVGLLLLGTLFNILNAVRVAMYARRSEISVMRLLGATRGFIRMPHVIEGVLLGLSASVLALALLTPTYLELSSRVRLFAPVFPVVRDLQSLVPILGGVGLLGVLMGLIGSLFASRRYLRELE</sequence>
<evidence type="ECO:0000256" key="5">
    <source>
        <dbReference type="ARBA" id="ARBA00022618"/>
    </source>
</evidence>
<evidence type="ECO:0000256" key="9">
    <source>
        <dbReference type="ARBA" id="ARBA00023306"/>
    </source>
</evidence>
<keyword evidence="6 11" id="KW-0812">Transmembrane</keyword>
<dbReference type="EMBL" id="FWWU01000009">
    <property type="protein sequence ID" value="SMB91645.1"/>
    <property type="molecule type" value="Genomic_DNA"/>
</dbReference>
<evidence type="ECO:0000313" key="14">
    <source>
        <dbReference type="EMBL" id="SMB91645.1"/>
    </source>
</evidence>
<evidence type="ECO:0000259" key="12">
    <source>
        <dbReference type="Pfam" id="PF02687"/>
    </source>
</evidence>
<evidence type="ECO:0000256" key="2">
    <source>
        <dbReference type="ARBA" id="ARBA00007379"/>
    </source>
</evidence>
<gene>
    <name evidence="14" type="ORF">SAMN00790413_01228</name>
</gene>
<comment type="subcellular location">
    <subcellularLocation>
        <location evidence="1">Cell membrane</location>
        <topology evidence="1">Multi-pass membrane protein</topology>
    </subcellularLocation>
</comment>
<dbReference type="GO" id="GO:0051301">
    <property type="term" value="P:cell division"/>
    <property type="evidence" value="ECO:0007669"/>
    <property type="project" value="UniProtKB-KW"/>
</dbReference>
<feature type="transmembrane region" description="Helical" evidence="11">
    <location>
        <begin position="202"/>
        <end position="222"/>
    </location>
</feature>
<evidence type="ECO:0000256" key="10">
    <source>
        <dbReference type="PIRNR" id="PIRNR003097"/>
    </source>
</evidence>
<dbReference type="PIRSF" id="PIRSF003097">
    <property type="entry name" value="FtsX"/>
    <property type="match status" value="1"/>
</dbReference>
<dbReference type="InterPro" id="IPR040690">
    <property type="entry name" value="FtsX_ECD"/>
</dbReference>
<dbReference type="PANTHER" id="PTHR47755:SF1">
    <property type="entry name" value="CELL DIVISION PROTEIN FTSX"/>
    <property type="match status" value="1"/>
</dbReference>
<feature type="transmembrane region" description="Helical" evidence="11">
    <location>
        <begin position="255"/>
        <end position="276"/>
    </location>
</feature>
<evidence type="ECO:0000256" key="7">
    <source>
        <dbReference type="ARBA" id="ARBA00022989"/>
    </source>
</evidence>
<dbReference type="Gene3D" id="3.30.70.3040">
    <property type="match status" value="1"/>
</dbReference>
<protein>
    <recommendedName>
        <fullName evidence="3 10">Cell division protein FtsX</fullName>
    </recommendedName>
</protein>
<keyword evidence="15" id="KW-1185">Reference proteome</keyword>
<dbReference type="PANTHER" id="PTHR47755">
    <property type="entry name" value="CELL DIVISION PROTEIN FTSX"/>
    <property type="match status" value="1"/>
</dbReference>
<proteinExistence type="inferred from homology"/>
<evidence type="ECO:0000256" key="4">
    <source>
        <dbReference type="ARBA" id="ARBA00022475"/>
    </source>
</evidence>
<evidence type="ECO:0000256" key="1">
    <source>
        <dbReference type="ARBA" id="ARBA00004651"/>
    </source>
</evidence>
<organism evidence="14 15">
    <name type="scientific">Deinococcus hopiensis KR-140</name>
    <dbReference type="NCBI Taxonomy" id="695939"/>
    <lineage>
        <taxon>Bacteria</taxon>
        <taxon>Thermotogati</taxon>
        <taxon>Deinococcota</taxon>
        <taxon>Deinococci</taxon>
        <taxon>Deinococcales</taxon>
        <taxon>Deinococcaceae</taxon>
        <taxon>Deinococcus</taxon>
    </lineage>
</organism>
<keyword evidence="8 10" id="KW-0472">Membrane</keyword>
<dbReference type="AlphaFoldDB" id="A0A1W1VE90"/>
<evidence type="ECO:0000256" key="11">
    <source>
        <dbReference type="SAM" id="Phobius"/>
    </source>
</evidence>
<dbReference type="STRING" id="695939.SAMN00790413_01228"/>
<feature type="domain" description="FtsX extracellular" evidence="13">
    <location>
        <begin position="94"/>
        <end position="182"/>
    </location>
</feature>
<keyword evidence="4 10" id="KW-1003">Cell membrane</keyword>
<name>A0A1W1VE90_9DEIO</name>
<feature type="domain" description="ABC3 transporter permease C-terminal" evidence="12">
    <location>
        <begin position="206"/>
        <end position="324"/>
    </location>
</feature>
<evidence type="ECO:0000256" key="3">
    <source>
        <dbReference type="ARBA" id="ARBA00021907"/>
    </source>
</evidence>
<keyword evidence="9 10" id="KW-0131">Cell cycle</keyword>
<dbReference type="InterPro" id="IPR004513">
    <property type="entry name" value="FtsX"/>
</dbReference>
<comment type="similarity">
    <text evidence="2 10">Belongs to the ABC-4 integral membrane protein family. FtsX subfamily.</text>
</comment>